<dbReference type="Proteomes" id="UP001180754">
    <property type="component" value="Unassembled WGS sequence"/>
</dbReference>
<gene>
    <name evidence="1" type="ORF">RND15_46785</name>
</gene>
<dbReference type="RefSeq" id="WP_311730683.1">
    <property type="nucleotide sequence ID" value="NZ_JAVRFD010000042.1"/>
</dbReference>
<evidence type="ECO:0000313" key="1">
    <source>
        <dbReference type="EMBL" id="MDT0550103.1"/>
    </source>
</evidence>
<comment type="caution">
    <text evidence="1">The sequence shown here is derived from an EMBL/GenBank/DDBJ whole genome shotgun (WGS) entry which is preliminary data.</text>
</comment>
<sequence>MTALRMVVSEQAEGQEAVRRIRGVLKHPESGAEIVDEHLRVELPAPGTWSTLADVLLATGEGQDAIAELRARHPGALVVAVHHGPRCRLWLGPGGRTLALRARRPSPAPPWGLWASLAHTWLVAGLPVTALASVVVRLPLPGVQPSARCSHWASRACTAWAASDSARPTDPYRSSAS</sequence>
<name>A0ABU2XW06_9ACTN</name>
<keyword evidence="2" id="KW-1185">Reference proteome</keyword>
<dbReference type="EMBL" id="JAVRFD010000042">
    <property type="protein sequence ID" value="MDT0550103.1"/>
    <property type="molecule type" value="Genomic_DNA"/>
</dbReference>
<proteinExistence type="predicted"/>
<protein>
    <submittedName>
        <fullName evidence="1">Transcriptional regulator</fullName>
    </submittedName>
</protein>
<reference evidence="1" key="1">
    <citation type="submission" date="2024-05" db="EMBL/GenBank/DDBJ databases">
        <title>30 novel species of actinomycetes from the DSMZ collection.</title>
        <authorList>
            <person name="Nouioui I."/>
        </authorList>
    </citation>
    <scope>NUCLEOTIDE SEQUENCE</scope>
    <source>
        <strain evidence="1">DSM 41529</strain>
    </source>
</reference>
<accession>A0ABU2XW06</accession>
<organism evidence="1 2">
    <name type="scientific">Streptomyces lonegramiae</name>
    <dbReference type="NCBI Taxonomy" id="3075524"/>
    <lineage>
        <taxon>Bacteria</taxon>
        <taxon>Bacillati</taxon>
        <taxon>Actinomycetota</taxon>
        <taxon>Actinomycetes</taxon>
        <taxon>Kitasatosporales</taxon>
        <taxon>Streptomycetaceae</taxon>
        <taxon>Streptomyces</taxon>
    </lineage>
</organism>
<evidence type="ECO:0000313" key="2">
    <source>
        <dbReference type="Proteomes" id="UP001180754"/>
    </source>
</evidence>